<comment type="caution">
    <text evidence="4">The sequence shown here is derived from an EMBL/GenBank/DDBJ whole genome shotgun (WGS) entry which is preliminary data.</text>
</comment>
<dbReference type="EMBL" id="JAQNDK010000001">
    <property type="protein sequence ID" value="MDC0677057.1"/>
    <property type="molecule type" value="Genomic_DNA"/>
</dbReference>
<accession>A0ABT5BSB5</accession>
<dbReference type="Proteomes" id="UP001217485">
    <property type="component" value="Unassembled WGS sequence"/>
</dbReference>
<evidence type="ECO:0000313" key="4">
    <source>
        <dbReference type="EMBL" id="MDC0677057.1"/>
    </source>
</evidence>
<evidence type="ECO:0000256" key="1">
    <source>
        <dbReference type="SAM" id="MobiDB-lite"/>
    </source>
</evidence>
<feature type="compositionally biased region" description="Basic and acidic residues" evidence="1">
    <location>
        <begin position="466"/>
        <end position="491"/>
    </location>
</feature>
<feature type="transmembrane region" description="Helical" evidence="2">
    <location>
        <begin position="53"/>
        <end position="76"/>
    </location>
</feature>
<feature type="transmembrane region" description="Helical" evidence="2">
    <location>
        <begin position="285"/>
        <end position="306"/>
    </location>
</feature>
<feature type="compositionally biased region" description="Pro residues" evidence="1">
    <location>
        <begin position="18"/>
        <end position="45"/>
    </location>
</feature>
<feature type="compositionally biased region" description="Pro residues" evidence="1">
    <location>
        <begin position="1"/>
        <end position="10"/>
    </location>
</feature>
<gene>
    <name evidence="4" type="ORF">POL72_04845</name>
</gene>
<dbReference type="PANTHER" id="PTHR48125:SF12">
    <property type="entry name" value="AT HOOK TRANSCRIPTION FACTOR FAMILY-RELATED"/>
    <property type="match status" value="1"/>
</dbReference>
<keyword evidence="2" id="KW-0472">Membrane</keyword>
<dbReference type="InterPro" id="IPR056491">
    <property type="entry name" value="DUF6688_C"/>
</dbReference>
<proteinExistence type="predicted"/>
<name>A0ABT5BSB5_9BACT</name>
<evidence type="ECO:0000259" key="3">
    <source>
        <dbReference type="Pfam" id="PF23543"/>
    </source>
</evidence>
<dbReference type="Pfam" id="PF23543">
    <property type="entry name" value="DUF6688_C"/>
    <property type="match status" value="1"/>
</dbReference>
<reference evidence="4 5" key="1">
    <citation type="submission" date="2023-01" db="EMBL/GenBank/DDBJ databases">
        <title>Minimal conservation of predation-associated metabolite biosynthetic gene clusters underscores biosynthetic potential of Myxococcota including descriptions for ten novel species: Archangium lansinium sp. nov., Myxococcus landrumus sp. nov., Nannocystis bai.</title>
        <authorList>
            <person name="Ahearne A."/>
            <person name="Stevens C."/>
            <person name="Dowd S."/>
        </authorList>
    </citation>
    <scope>NUCLEOTIDE SEQUENCE [LARGE SCALE GENOMIC DNA]</scope>
    <source>
        <strain evidence="4 5">WIWO2</strain>
    </source>
</reference>
<feature type="transmembrane region" description="Helical" evidence="2">
    <location>
        <begin position="216"/>
        <end position="239"/>
    </location>
</feature>
<feature type="transmembrane region" description="Helical" evidence="2">
    <location>
        <begin position="188"/>
        <end position="210"/>
    </location>
</feature>
<evidence type="ECO:0000256" key="2">
    <source>
        <dbReference type="SAM" id="Phobius"/>
    </source>
</evidence>
<evidence type="ECO:0000313" key="5">
    <source>
        <dbReference type="Proteomes" id="UP001217485"/>
    </source>
</evidence>
<feature type="domain" description="DUF6688" evidence="3">
    <location>
        <begin position="336"/>
        <end position="447"/>
    </location>
</feature>
<protein>
    <recommendedName>
        <fullName evidence="3">DUF6688 domain-containing protein</fullName>
    </recommendedName>
</protein>
<dbReference type="PANTHER" id="PTHR48125">
    <property type="entry name" value="LP07818P1"/>
    <property type="match status" value="1"/>
</dbReference>
<feature type="region of interest" description="Disordered" evidence="1">
    <location>
        <begin position="447"/>
        <end position="491"/>
    </location>
</feature>
<keyword evidence="2" id="KW-1133">Transmembrane helix</keyword>
<keyword evidence="5" id="KW-1185">Reference proteome</keyword>
<keyword evidence="2" id="KW-0812">Transmembrane</keyword>
<sequence length="491" mass="52924">MPQQPPPEPQQSPIEPQQSPPEPQQPPPEPQQSPPEPQQSPPEPPFSLTDGALAALVATGYGVPALAALLFGAAMLVRVDGAIFVAGALGLAGWIGLTVWTYRAIRRRGRASFQVAAEALTLILLPAWGMAYSHDAPGTCAVPACDAGTTAFRPLAEPEVHGLIALHALTALAYVVSRRRKEALPGAAELVVHAALIVGIALHVLLAVHFGPWVGAGLLVPPLLLPCVAPVFTVVFYSAELRARLVRRGVEASAPAPLAAADPAYRTGPRQVPLPPPPAIHRPTLWLALAASPLLLGVHAVLHAAWLGHPAAALQVFTRTCGYTLSQLPIVELPGDCHYLCTVAARGHTWLVRPIRLGRRGGTPILVNRQLAIANAFEDLLHERWPRFGRAARQLYDRMGLPVSRYIGAAWAADLVYLAMKPLEWAFYLTLLLLDPRAPEERIDRMYRCGPDPTRAAPTRPGLSDRTTRPAHDPHDPTRVAHDPTRVERSE</sequence>
<feature type="region of interest" description="Disordered" evidence="1">
    <location>
        <begin position="1"/>
        <end position="48"/>
    </location>
</feature>
<feature type="transmembrane region" description="Helical" evidence="2">
    <location>
        <begin position="160"/>
        <end position="176"/>
    </location>
</feature>
<organism evidence="4 5">
    <name type="scientific">Sorangium atrum</name>
    <dbReference type="NCBI Taxonomy" id="2995308"/>
    <lineage>
        <taxon>Bacteria</taxon>
        <taxon>Pseudomonadati</taxon>
        <taxon>Myxococcota</taxon>
        <taxon>Polyangia</taxon>
        <taxon>Polyangiales</taxon>
        <taxon>Polyangiaceae</taxon>
        <taxon>Sorangium</taxon>
    </lineage>
</organism>
<feature type="transmembrane region" description="Helical" evidence="2">
    <location>
        <begin position="82"/>
        <end position="102"/>
    </location>
</feature>
<dbReference type="RefSeq" id="WP_272093829.1">
    <property type="nucleotide sequence ID" value="NZ_JAQNDK010000001.1"/>
</dbReference>